<dbReference type="AlphaFoldDB" id="A0A380GB37"/>
<keyword evidence="1" id="KW-0456">Lyase</keyword>
<sequence length="204" mass="23897">MNLFETMRLDNGEIPRLAYHAERLQRASTVLELPFDDVRWQQTIQQLYEAYPTGQYRVKVILEPSGEFRAEVGVLQKTTTMTAQFVPMKRDIPEWQRIYKTSEREHVAHTHTTQLALFFDEDTDKVLEFDIGNVVITIDGTHYTPVYKKDFLQGCMRRALLADQQITEKYLTTAMIKEALQQGGQLWMINSLREWVPITLEQIK</sequence>
<organism evidence="1 2">
    <name type="scientific">Staphylococcus intermedius NCTC 11048</name>
    <dbReference type="NCBI Taxonomy" id="1141106"/>
    <lineage>
        <taxon>Bacteria</taxon>
        <taxon>Bacillati</taxon>
        <taxon>Bacillota</taxon>
        <taxon>Bacilli</taxon>
        <taxon>Bacillales</taxon>
        <taxon>Staphylococcaceae</taxon>
        <taxon>Staphylococcus</taxon>
        <taxon>Staphylococcus intermedius group</taxon>
    </lineage>
</organism>
<dbReference type="Gene3D" id="3.30.470.10">
    <property type="match status" value="1"/>
</dbReference>
<dbReference type="OrthoDB" id="2407490at2"/>
<dbReference type="EMBL" id="UHDP01000003">
    <property type="protein sequence ID" value="SUM47503.1"/>
    <property type="molecule type" value="Genomic_DNA"/>
</dbReference>
<dbReference type="InterPro" id="IPR036038">
    <property type="entry name" value="Aminotransferase-like"/>
</dbReference>
<protein>
    <submittedName>
        <fullName evidence="1">Aminodeoxychorismate lyase</fullName>
        <ecNumber evidence="1">4.1.3.38</ecNumber>
    </submittedName>
</protein>
<dbReference type="STRING" id="1141106.GCA_000308095_01230"/>
<reference evidence="1 2" key="1">
    <citation type="submission" date="2018-06" db="EMBL/GenBank/DDBJ databases">
        <authorList>
            <consortium name="Pathogen Informatics"/>
            <person name="Doyle S."/>
        </authorList>
    </citation>
    <scope>NUCLEOTIDE SEQUENCE [LARGE SCALE GENOMIC DNA]</scope>
    <source>
        <strain evidence="2">NCTC 11048</strain>
    </source>
</reference>
<dbReference type="InterPro" id="IPR043132">
    <property type="entry name" value="BCAT-like_C"/>
</dbReference>
<evidence type="ECO:0000313" key="2">
    <source>
        <dbReference type="Proteomes" id="UP000255549"/>
    </source>
</evidence>
<dbReference type="RefSeq" id="WP_019168541.1">
    <property type="nucleotide sequence ID" value="NZ_CAIB01000157.1"/>
</dbReference>
<dbReference type="Proteomes" id="UP000255549">
    <property type="component" value="Unassembled WGS sequence"/>
</dbReference>
<dbReference type="InterPro" id="IPR043131">
    <property type="entry name" value="BCAT-like_N"/>
</dbReference>
<name>A0A380GB37_STAIN</name>
<dbReference type="EC" id="4.1.3.38" evidence="1"/>
<dbReference type="Pfam" id="PF01063">
    <property type="entry name" value="Aminotran_4"/>
    <property type="match status" value="2"/>
</dbReference>
<dbReference type="GO" id="GO:0008696">
    <property type="term" value="F:4-amino-4-deoxychorismate lyase activity"/>
    <property type="evidence" value="ECO:0007669"/>
    <property type="project" value="UniProtKB-EC"/>
</dbReference>
<proteinExistence type="predicted"/>
<dbReference type="SUPFAM" id="SSF56752">
    <property type="entry name" value="D-aminoacid aminotransferase-like PLP-dependent enzymes"/>
    <property type="match status" value="1"/>
</dbReference>
<evidence type="ECO:0000313" key="1">
    <source>
        <dbReference type="EMBL" id="SUM47503.1"/>
    </source>
</evidence>
<dbReference type="Gene3D" id="3.20.10.10">
    <property type="entry name" value="D-amino Acid Aminotransferase, subunit A, domain 2"/>
    <property type="match status" value="1"/>
</dbReference>
<gene>
    <name evidence="1" type="ORF">NCTC11048_02586</name>
</gene>
<keyword evidence="2" id="KW-1185">Reference proteome</keyword>
<accession>A0A380GB37</accession>
<dbReference type="InterPro" id="IPR001544">
    <property type="entry name" value="Aminotrans_IV"/>
</dbReference>